<dbReference type="Proteomes" id="UP000799118">
    <property type="component" value="Unassembled WGS sequence"/>
</dbReference>
<evidence type="ECO:0000313" key="1">
    <source>
        <dbReference type="EMBL" id="KAE9402812.1"/>
    </source>
</evidence>
<evidence type="ECO:0000313" key="2">
    <source>
        <dbReference type="Proteomes" id="UP000799118"/>
    </source>
</evidence>
<organism evidence="1 2">
    <name type="scientific">Gymnopus androsaceus JB14</name>
    <dbReference type="NCBI Taxonomy" id="1447944"/>
    <lineage>
        <taxon>Eukaryota</taxon>
        <taxon>Fungi</taxon>
        <taxon>Dikarya</taxon>
        <taxon>Basidiomycota</taxon>
        <taxon>Agaricomycotina</taxon>
        <taxon>Agaricomycetes</taxon>
        <taxon>Agaricomycetidae</taxon>
        <taxon>Agaricales</taxon>
        <taxon>Marasmiineae</taxon>
        <taxon>Omphalotaceae</taxon>
        <taxon>Gymnopus</taxon>
    </lineage>
</organism>
<keyword evidence="2" id="KW-1185">Reference proteome</keyword>
<sequence length="165" mass="18676">MLVSFFPCVQSKLYRYARVSVCVSRSCSEHGARNKNSDFHGFAGLGSGNSTSPAYLHVHGTFGLDRGLRPQPWLDRQTASCFLIEPRVLMFAHGLTAVGHGAHNQKVQNRIPKAEDIDTIFQSECYVSVFRISIFQSYIAFKKKPPYRMYPVWNLFSLIPTNKIT</sequence>
<accession>A0A6A4HUC3</accession>
<proteinExistence type="predicted"/>
<protein>
    <submittedName>
        <fullName evidence="1">Uncharacterized protein</fullName>
    </submittedName>
</protein>
<dbReference type="AlphaFoldDB" id="A0A6A4HUC3"/>
<dbReference type="EMBL" id="ML769431">
    <property type="protein sequence ID" value="KAE9402812.1"/>
    <property type="molecule type" value="Genomic_DNA"/>
</dbReference>
<gene>
    <name evidence="1" type="ORF">BT96DRAFT_520646</name>
</gene>
<name>A0A6A4HUC3_9AGAR</name>
<reference evidence="1" key="1">
    <citation type="journal article" date="2019" name="Environ. Microbiol.">
        <title>Fungal ecological strategies reflected in gene transcription - a case study of two litter decomposers.</title>
        <authorList>
            <person name="Barbi F."/>
            <person name="Kohler A."/>
            <person name="Barry K."/>
            <person name="Baskaran P."/>
            <person name="Daum C."/>
            <person name="Fauchery L."/>
            <person name="Ihrmark K."/>
            <person name="Kuo A."/>
            <person name="LaButti K."/>
            <person name="Lipzen A."/>
            <person name="Morin E."/>
            <person name="Grigoriev I.V."/>
            <person name="Henrissat B."/>
            <person name="Lindahl B."/>
            <person name="Martin F."/>
        </authorList>
    </citation>
    <scope>NUCLEOTIDE SEQUENCE</scope>
    <source>
        <strain evidence="1">JB14</strain>
    </source>
</reference>